<feature type="transmembrane region" description="Helical" evidence="3">
    <location>
        <begin position="90"/>
        <end position="107"/>
    </location>
</feature>
<dbReference type="GO" id="GO:0005886">
    <property type="term" value="C:plasma membrane"/>
    <property type="evidence" value="ECO:0007669"/>
    <property type="project" value="TreeGrafter"/>
</dbReference>
<keyword evidence="3" id="KW-0472">Membrane</keyword>
<evidence type="ECO:0000259" key="4">
    <source>
        <dbReference type="PROSITE" id="PS50887"/>
    </source>
</evidence>
<feature type="transmembrane region" description="Helical" evidence="3">
    <location>
        <begin position="67"/>
        <end position="84"/>
    </location>
</feature>
<dbReference type="GO" id="GO:0052621">
    <property type="term" value="F:diguanylate cyclase activity"/>
    <property type="evidence" value="ECO:0007669"/>
    <property type="project" value="UniProtKB-EC"/>
</dbReference>
<dbReference type="RefSeq" id="WP_015901717.1">
    <property type="nucleotide sequence ID" value="NC_012115.1"/>
</dbReference>
<reference evidence="5 6" key="1">
    <citation type="journal article" date="2009" name="PLoS Genet.">
        <title>Adaptations to submarine hydrothermal environments exemplified by the genome of Nautilia profundicola.</title>
        <authorList>
            <person name="Campbell B.J."/>
            <person name="Smith J.L."/>
            <person name="Hanson T.E."/>
            <person name="Klotz M.G."/>
            <person name="Stein L.Y."/>
            <person name="Lee C.K."/>
            <person name="Wu D."/>
            <person name="Robinson J.M."/>
            <person name="Khouri H.M."/>
            <person name="Eisen J.A."/>
            <person name="Cary S.C."/>
        </authorList>
    </citation>
    <scope>NUCLEOTIDE SEQUENCE [LARGE SCALE GENOMIC DNA]</scope>
    <source>
        <strain evidence="6">ATCC BAA-1463 / DSM 18972 / AmH</strain>
    </source>
</reference>
<keyword evidence="3" id="KW-1133">Transmembrane helix</keyword>
<protein>
    <recommendedName>
        <fullName evidence="1">diguanylate cyclase</fullName>
        <ecNumber evidence="1">2.7.7.65</ecNumber>
    </recommendedName>
</protein>
<evidence type="ECO:0000313" key="5">
    <source>
        <dbReference type="EMBL" id="ACM92665.1"/>
    </source>
</evidence>
<dbReference type="InterPro" id="IPR043128">
    <property type="entry name" value="Rev_trsase/Diguanyl_cyclase"/>
</dbReference>
<dbReference type="Proteomes" id="UP000000448">
    <property type="component" value="Chromosome"/>
</dbReference>
<dbReference type="OrthoDB" id="9812260at2"/>
<keyword evidence="3" id="KW-0812">Transmembrane</keyword>
<organism evidence="5 6">
    <name type="scientific">Nautilia profundicola (strain ATCC BAA-1463 / DSM 18972 / AmH)</name>
    <dbReference type="NCBI Taxonomy" id="598659"/>
    <lineage>
        <taxon>Bacteria</taxon>
        <taxon>Pseudomonadati</taxon>
        <taxon>Campylobacterota</taxon>
        <taxon>Epsilonproteobacteria</taxon>
        <taxon>Nautiliales</taxon>
        <taxon>Nautiliaceae</taxon>
        <taxon>Nautilia</taxon>
    </lineage>
</organism>
<comment type="catalytic activity">
    <reaction evidence="2">
        <text>2 GTP = 3',3'-c-di-GMP + 2 diphosphate</text>
        <dbReference type="Rhea" id="RHEA:24898"/>
        <dbReference type="ChEBI" id="CHEBI:33019"/>
        <dbReference type="ChEBI" id="CHEBI:37565"/>
        <dbReference type="ChEBI" id="CHEBI:58805"/>
        <dbReference type="EC" id="2.7.7.65"/>
    </reaction>
</comment>
<evidence type="ECO:0000256" key="1">
    <source>
        <dbReference type="ARBA" id="ARBA00012528"/>
    </source>
</evidence>
<dbReference type="HOGENOM" id="CLU_860046_0_0_7"/>
<gene>
    <name evidence="5" type="ordered locus">NAMH_1527</name>
</gene>
<dbReference type="CDD" id="cd01949">
    <property type="entry name" value="GGDEF"/>
    <property type="match status" value="1"/>
</dbReference>
<dbReference type="PROSITE" id="PS50887">
    <property type="entry name" value="GGDEF"/>
    <property type="match status" value="1"/>
</dbReference>
<dbReference type="InterPro" id="IPR029787">
    <property type="entry name" value="Nucleotide_cyclase"/>
</dbReference>
<keyword evidence="6" id="KW-1185">Reference proteome</keyword>
<dbReference type="GO" id="GO:0043709">
    <property type="term" value="P:cell adhesion involved in single-species biofilm formation"/>
    <property type="evidence" value="ECO:0007669"/>
    <property type="project" value="TreeGrafter"/>
</dbReference>
<evidence type="ECO:0000256" key="3">
    <source>
        <dbReference type="SAM" id="Phobius"/>
    </source>
</evidence>
<dbReference type="PANTHER" id="PTHR45138">
    <property type="entry name" value="REGULATORY COMPONENTS OF SENSORY TRANSDUCTION SYSTEM"/>
    <property type="match status" value="1"/>
</dbReference>
<feature type="transmembrane region" description="Helical" evidence="3">
    <location>
        <begin position="12"/>
        <end position="28"/>
    </location>
</feature>
<feature type="transmembrane region" description="Helical" evidence="3">
    <location>
        <begin position="141"/>
        <end position="162"/>
    </location>
</feature>
<dbReference type="Pfam" id="PF00990">
    <property type="entry name" value="GGDEF"/>
    <property type="match status" value="1"/>
</dbReference>
<accession>B9L6D0</accession>
<dbReference type="InterPro" id="IPR050469">
    <property type="entry name" value="Diguanylate_Cyclase"/>
</dbReference>
<dbReference type="InterPro" id="IPR000160">
    <property type="entry name" value="GGDEF_dom"/>
</dbReference>
<proteinExistence type="predicted"/>
<dbReference type="NCBIfam" id="TIGR00254">
    <property type="entry name" value="GGDEF"/>
    <property type="match status" value="1"/>
</dbReference>
<feature type="transmembrane region" description="Helical" evidence="3">
    <location>
        <begin position="34"/>
        <end position="58"/>
    </location>
</feature>
<name>B9L6D0_NAUPA</name>
<dbReference type="GO" id="GO:1902201">
    <property type="term" value="P:negative regulation of bacterial-type flagellum-dependent cell motility"/>
    <property type="evidence" value="ECO:0007669"/>
    <property type="project" value="TreeGrafter"/>
</dbReference>
<dbReference type="SMART" id="SM00267">
    <property type="entry name" value="GGDEF"/>
    <property type="match status" value="1"/>
</dbReference>
<dbReference type="AlphaFoldDB" id="B9L6D0"/>
<dbReference type="Gene3D" id="3.30.70.270">
    <property type="match status" value="1"/>
</dbReference>
<feature type="transmembrane region" description="Helical" evidence="3">
    <location>
        <begin position="112"/>
        <end position="129"/>
    </location>
</feature>
<dbReference type="KEGG" id="nam:NAMH_1527"/>
<evidence type="ECO:0000313" key="6">
    <source>
        <dbReference type="Proteomes" id="UP000000448"/>
    </source>
</evidence>
<dbReference type="eggNOG" id="COG2199">
    <property type="taxonomic scope" value="Bacteria"/>
</dbReference>
<feature type="domain" description="GGDEF" evidence="4">
    <location>
        <begin position="201"/>
        <end position="323"/>
    </location>
</feature>
<dbReference type="EC" id="2.7.7.65" evidence="1"/>
<dbReference type="STRING" id="598659.NAMH_1527"/>
<dbReference type="EMBL" id="CP001279">
    <property type="protein sequence ID" value="ACM92665.1"/>
    <property type="molecule type" value="Genomic_DNA"/>
</dbReference>
<dbReference type="PANTHER" id="PTHR45138:SF9">
    <property type="entry name" value="DIGUANYLATE CYCLASE DGCM-RELATED"/>
    <property type="match status" value="1"/>
</dbReference>
<evidence type="ECO:0000256" key="2">
    <source>
        <dbReference type="ARBA" id="ARBA00034247"/>
    </source>
</evidence>
<sequence>MFIDDFKKESIKIPLYIYLAVMVIYKFSEHKGIVIINPFVEKFATFDIVALFFLYVLYAKKKLSYELFLYFFAFSIFMVLNFVIYYNTHVVYRCMWIIAVIPFMYLYAGKKIGTFFSIYFLIFVIIAYLNDLLYPVTLQDLYVFVFSDILVASISYFFILNLEKHTFIFIKKHQDLENQAYTDSLTNVYNRRGFFKAIRNKKGVLGIFDLDDFKKINDMYGHKVGDEYLKAFTKILKQNTRKNDIIGRIGGDEFVVLFVGSTSTDIKNWAIKFYDTIERNSYNGLKLRVSSGFSEFHGNIKESFMLADEKLYKSKEIKNTFTF</sequence>
<dbReference type="SUPFAM" id="SSF55073">
    <property type="entry name" value="Nucleotide cyclase"/>
    <property type="match status" value="1"/>
</dbReference>